<protein>
    <submittedName>
        <fullName evidence="1">Uncharacterized protein</fullName>
    </submittedName>
</protein>
<dbReference type="Proteomes" id="UP000027037">
    <property type="component" value="Unassembled WGS sequence"/>
</dbReference>
<proteinExistence type="predicted"/>
<sequence>MGEEGIDVFLRLFCATIGLPFTGISPNLYSCHFQLAHFCADPHQLGYFRRDVLTRRRSGQHLFRRKVLRLVHGQLQALQRLFGFGQLMLPHQVIDRGPVQPHLRRNARNTPAEQPA</sequence>
<dbReference type="STRING" id="1280946.HY29_04575"/>
<comment type="caution">
    <text evidence="1">The sequence shown here is derived from an EMBL/GenBank/DDBJ whole genome shotgun (WGS) entry which is preliminary data.</text>
</comment>
<keyword evidence="2" id="KW-1185">Reference proteome</keyword>
<organism evidence="1 2">
    <name type="scientific">Hyphomonas beringensis</name>
    <dbReference type="NCBI Taxonomy" id="1280946"/>
    <lineage>
        <taxon>Bacteria</taxon>
        <taxon>Pseudomonadati</taxon>
        <taxon>Pseudomonadota</taxon>
        <taxon>Alphaproteobacteria</taxon>
        <taxon>Hyphomonadales</taxon>
        <taxon>Hyphomonadaceae</taxon>
        <taxon>Hyphomonas</taxon>
    </lineage>
</organism>
<accession>A0A062U2P6</accession>
<dbReference type="AlphaFoldDB" id="A0A062U2P6"/>
<gene>
    <name evidence="1" type="ORF">HY29_04575</name>
</gene>
<dbReference type="EMBL" id="AWFF01000065">
    <property type="protein sequence ID" value="KCZ52557.1"/>
    <property type="molecule type" value="Genomic_DNA"/>
</dbReference>
<evidence type="ECO:0000313" key="2">
    <source>
        <dbReference type="Proteomes" id="UP000027037"/>
    </source>
</evidence>
<reference evidence="1 2" key="1">
    <citation type="journal article" date="2014" name="Antonie Van Leeuwenhoek">
        <title>Hyphomonas beringensis sp. nov. and Hyphomonas chukchiensis sp. nov., isolated from surface seawater of the Bering Sea and Chukchi Sea.</title>
        <authorList>
            <person name="Li C."/>
            <person name="Lai Q."/>
            <person name="Li G."/>
            <person name="Dong C."/>
            <person name="Wang J."/>
            <person name="Liao Y."/>
            <person name="Shao Z."/>
        </authorList>
    </citation>
    <scope>NUCLEOTIDE SEQUENCE [LARGE SCALE GENOMIC DNA]</scope>
    <source>
        <strain evidence="1 2">25B14_1</strain>
    </source>
</reference>
<evidence type="ECO:0000313" key="1">
    <source>
        <dbReference type="EMBL" id="KCZ52557.1"/>
    </source>
</evidence>
<name>A0A062U2P6_9PROT</name>